<gene>
    <name evidence="6 8" type="primary">rplS</name>
    <name evidence="8" type="ORF">MGM1_2490</name>
</gene>
<dbReference type="NCBIfam" id="TIGR01024">
    <property type="entry name" value="rplS_bact"/>
    <property type="match status" value="1"/>
</dbReference>
<keyword evidence="3 6" id="KW-0689">Ribosomal protein</keyword>
<dbReference type="eggNOG" id="COG0335">
    <property type="taxonomic scope" value="Bacteria"/>
</dbReference>
<comment type="similarity">
    <text evidence="2 6 7">Belongs to the bacterial ribosomal protein bL19 family.</text>
</comment>
<evidence type="ECO:0000313" key="9">
    <source>
        <dbReference type="Proteomes" id="UP000030066"/>
    </source>
</evidence>
<dbReference type="HOGENOM" id="CLU_103507_2_1_14"/>
<dbReference type="InterPro" id="IPR038657">
    <property type="entry name" value="Ribosomal_bL19_sf"/>
</dbReference>
<accession>A0A097SSR4</accession>
<evidence type="ECO:0000256" key="7">
    <source>
        <dbReference type="RuleBase" id="RU000559"/>
    </source>
</evidence>
<evidence type="ECO:0000256" key="2">
    <source>
        <dbReference type="ARBA" id="ARBA00005781"/>
    </source>
</evidence>
<dbReference type="InterPro" id="IPR008991">
    <property type="entry name" value="Translation_prot_SH3-like_sf"/>
</dbReference>
<evidence type="ECO:0000313" key="8">
    <source>
        <dbReference type="EMBL" id="AIV03625.1"/>
    </source>
</evidence>
<proteinExistence type="inferred from homology"/>
<dbReference type="PANTHER" id="PTHR15680">
    <property type="entry name" value="RIBOSOMAL PROTEIN L19"/>
    <property type="match status" value="1"/>
</dbReference>
<dbReference type="Pfam" id="PF01245">
    <property type="entry name" value="Ribosomal_L19"/>
    <property type="match status" value="1"/>
</dbReference>
<dbReference type="SUPFAM" id="SSF50104">
    <property type="entry name" value="Translation proteins SH3-like domain"/>
    <property type="match status" value="1"/>
</dbReference>
<dbReference type="AlphaFoldDB" id="A0A097SSR4"/>
<dbReference type="GO" id="GO:0006412">
    <property type="term" value="P:translation"/>
    <property type="evidence" value="ECO:0007669"/>
    <property type="project" value="UniProtKB-UniRule"/>
</dbReference>
<dbReference type="Gene3D" id="2.30.30.790">
    <property type="match status" value="1"/>
</dbReference>
<evidence type="ECO:0000256" key="1">
    <source>
        <dbReference type="ARBA" id="ARBA00002349"/>
    </source>
</evidence>
<keyword evidence="4 6" id="KW-0687">Ribonucleoprotein</keyword>
<dbReference type="PROSITE" id="PS01015">
    <property type="entry name" value="RIBOSOMAL_L19"/>
    <property type="match status" value="1"/>
</dbReference>
<evidence type="ECO:0000256" key="6">
    <source>
        <dbReference type="HAMAP-Rule" id="MF_00402"/>
    </source>
</evidence>
<evidence type="ECO:0000256" key="5">
    <source>
        <dbReference type="ARBA" id="ARBA00035171"/>
    </source>
</evidence>
<comment type="function">
    <text evidence="1 6 7">This protein is located at the 30S-50S ribosomal subunit interface and may play a role in the structure and function of the aminoacyl-tRNA binding site.</text>
</comment>
<evidence type="ECO:0000256" key="3">
    <source>
        <dbReference type="ARBA" id="ARBA00022980"/>
    </source>
</evidence>
<sequence>MAKNSRDQLILNAIQKAQLRDDLPEIAVGDTVSAYVKIVEGAKTRVQRFDGIVLRVRGTGLGKSFTIRKESYGVGVEESFPYHSPLIVKIDVIKHGKVRRAYITYMRKRSGKLARIKERSAKKDKK</sequence>
<dbReference type="GO" id="GO:0022625">
    <property type="term" value="C:cytosolic large ribosomal subunit"/>
    <property type="evidence" value="ECO:0007669"/>
    <property type="project" value="TreeGrafter"/>
</dbReference>
<organism evidence="8 9">
    <name type="scientific">Candidatus Malacoplasma girerdii</name>
    <dbReference type="NCBI Taxonomy" id="1318617"/>
    <lineage>
        <taxon>Bacteria</taxon>
        <taxon>Bacillati</taxon>
        <taxon>Mycoplasmatota</taxon>
        <taxon>Mycoplasmoidales</taxon>
        <taxon>Mycoplasmoidaceae</taxon>
        <taxon>Malacoplasma</taxon>
    </lineage>
</organism>
<dbReference type="PRINTS" id="PR00061">
    <property type="entry name" value="RIBOSOMALL19"/>
</dbReference>
<dbReference type="PANTHER" id="PTHR15680:SF9">
    <property type="entry name" value="LARGE RIBOSOMAL SUBUNIT PROTEIN BL19M"/>
    <property type="match status" value="1"/>
</dbReference>
<dbReference type="InterPro" id="IPR001857">
    <property type="entry name" value="Ribosomal_bL19"/>
</dbReference>
<dbReference type="EMBL" id="CP007711">
    <property type="protein sequence ID" value="AIV03625.1"/>
    <property type="molecule type" value="Genomic_DNA"/>
</dbReference>
<dbReference type="PIRSF" id="PIRSF002191">
    <property type="entry name" value="Ribosomal_L19"/>
    <property type="match status" value="1"/>
</dbReference>
<dbReference type="KEGG" id="mgj:MGM1_2490"/>
<dbReference type="Proteomes" id="UP000030066">
    <property type="component" value="Chromosome"/>
</dbReference>
<dbReference type="InterPro" id="IPR018257">
    <property type="entry name" value="Ribosomal_bL19_CS"/>
</dbReference>
<protein>
    <recommendedName>
        <fullName evidence="5 6">Large ribosomal subunit protein bL19</fullName>
    </recommendedName>
</protein>
<dbReference type="STRING" id="1318617.MGM1_2490"/>
<name>A0A097SSR4_9BACT</name>
<dbReference type="HAMAP" id="MF_00402">
    <property type="entry name" value="Ribosomal_bL19"/>
    <property type="match status" value="1"/>
</dbReference>
<evidence type="ECO:0000256" key="4">
    <source>
        <dbReference type="ARBA" id="ARBA00023274"/>
    </source>
</evidence>
<reference evidence="8 9" key="1">
    <citation type="journal article" date="2014" name="PLoS ONE">
        <title>An emerging Mycoplasma associated with trichomoniasis, vaginal infection and disease.</title>
        <authorList>
            <consortium name="Vaginal Microbiome Consortium"/>
            <person name="Fettweis J.M."/>
            <person name="Serrano M.G."/>
            <person name="Huang B."/>
            <person name="Brooks J.P."/>
            <person name="Glascock A.L."/>
            <person name="Sheth N.U."/>
            <person name="Strauss J.F.III."/>
            <person name="Jefferson K.K."/>
            <person name="Buck G.A."/>
        </authorList>
    </citation>
    <scope>NUCLEOTIDE SEQUENCE [LARGE SCALE GENOMIC DNA]</scope>
    <source>
        <strain evidence="8 9">VCU_M1</strain>
    </source>
</reference>
<keyword evidence="9" id="KW-1185">Reference proteome</keyword>
<dbReference type="GO" id="GO:0003735">
    <property type="term" value="F:structural constituent of ribosome"/>
    <property type="evidence" value="ECO:0007669"/>
    <property type="project" value="InterPro"/>
</dbReference>